<evidence type="ECO:0000313" key="2">
    <source>
        <dbReference type="Proteomes" id="UP000253383"/>
    </source>
</evidence>
<dbReference type="Proteomes" id="UP000253383">
    <property type="component" value="Unassembled WGS sequence"/>
</dbReference>
<comment type="caution">
    <text evidence="1">The sequence shown here is derived from an EMBL/GenBank/DDBJ whole genome shotgun (WGS) entry which is preliminary data.</text>
</comment>
<dbReference type="AlphaFoldDB" id="A0A368JQW9"/>
<evidence type="ECO:0000313" key="1">
    <source>
        <dbReference type="EMBL" id="RCR68983.1"/>
    </source>
</evidence>
<accession>A0A368JQW9</accession>
<gene>
    <name evidence="1" type="ORF">DUE52_13940</name>
</gene>
<keyword evidence="2" id="KW-1185">Reference proteome</keyword>
<reference evidence="1 2" key="1">
    <citation type="submission" date="2018-07" db="EMBL/GenBank/DDBJ databases">
        <title>Genome analysis of Larkinella rosea.</title>
        <authorList>
            <person name="Zhou Z."/>
            <person name="Wang G."/>
        </authorList>
    </citation>
    <scope>NUCLEOTIDE SEQUENCE [LARGE SCALE GENOMIC DNA]</scope>
    <source>
        <strain evidence="2">zzj9</strain>
    </source>
</reference>
<proteinExistence type="predicted"/>
<dbReference type="EMBL" id="QOWE01000010">
    <property type="protein sequence ID" value="RCR68983.1"/>
    <property type="molecule type" value="Genomic_DNA"/>
</dbReference>
<organism evidence="1 2">
    <name type="scientific">Larkinella punicea</name>
    <dbReference type="NCBI Taxonomy" id="2315727"/>
    <lineage>
        <taxon>Bacteria</taxon>
        <taxon>Pseudomonadati</taxon>
        <taxon>Bacteroidota</taxon>
        <taxon>Cytophagia</taxon>
        <taxon>Cytophagales</taxon>
        <taxon>Spirosomataceae</taxon>
        <taxon>Larkinella</taxon>
    </lineage>
</organism>
<sequence length="70" mass="7915">MPVFDSFRPPVLVRPLPEPFTGKAFWGGRNEYDRNGAKNGISPEGQKLHFTRQILLFVAIFLHICMIGVS</sequence>
<name>A0A368JQW9_9BACT</name>
<protein>
    <submittedName>
        <fullName evidence="1">Uncharacterized protein</fullName>
    </submittedName>
</protein>